<name>R7RST4_9CLOT</name>
<dbReference type="PANTHER" id="PTHR22939">
    <property type="entry name" value="SERINE PROTEASE FAMILY S1C HTRA-RELATED"/>
    <property type="match status" value="1"/>
</dbReference>
<evidence type="ECO:0000259" key="5">
    <source>
        <dbReference type="SMART" id="SM00228"/>
    </source>
</evidence>
<evidence type="ECO:0000256" key="3">
    <source>
        <dbReference type="ARBA" id="ARBA00022801"/>
    </source>
</evidence>
<dbReference type="InterPro" id="IPR036034">
    <property type="entry name" value="PDZ_sf"/>
</dbReference>
<dbReference type="HOGENOM" id="CLU_020120_0_0_9"/>
<feature type="transmembrane region" description="Helical" evidence="4">
    <location>
        <begin position="26"/>
        <end position="48"/>
    </location>
</feature>
<evidence type="ECO:0000256" key="1">
    <source>
        <dbReference type="ARBA" id="ARBA00010541"/>
    </source>
</evidence>
<dbReference type="CDD" id="cd06779">
    <property type="entry name" value="cpPDZ_Deg_HtrA-like"/>
    <property type="match status" value="1"/>
</dbReference>
<keyword evidence="4" id="KW-0812">Transmembrane</keyword>
<dbReference type="InterPro" id="IPR009003">
    <property type="entry name" value="Peptidase_S1_PA"/>
</dbReference>
<dbReference type="Proteomes" id="UP000014923">
    <property type="component" value="Unassembled WGS sequence"/>
</dbReference>
<proteinExistence type="inferred from homology"/>
<reference evidence="6" key="1">
    <citation type="submission" date="2013-03" db="EMBL/GenBank/DDBJ databases">
        <title>Draft genome sequence of the hydrogen-ethanol-producing anaerobic alkalithermophilic Caloramator celere.</title>
        <authorList>
            <person name="Ciranna A."/>
            <person name="Larjo A."/>
            <person name="Kivisto A."/>
            <person name="Santala V."/>
            <person name="Roos C."/>
            <person name="Karp M."/>
        </authorList>
    </citation>
    <scope>NUCLEOTIDE SEQUENCE [LARGE SCALE GENOMIC DNA]</scope>
    <source>
        <strain evidence="6">DSM 8682</strain>
    </source>
</reference>
<dbReference type="Pfam" id="PF13365">
    <property type="entry name" value="Trypsin_2"/>
    <property type="match status" value="1"/>
</dbReference>
<keyword evidence="4" id="KW-0472">Membrane</keyword>
<gene>
    <name evidence="6" type="ORF">TCEL_02152</name>
</gene>
<dbReference type="PRINTS" id="PR00834">
    <property type="entry name" value="PROTEASES2C"/>
</dbReference>
<evidence type="ECO:0000313" key="6">
    <source>
        <dbReference type="EMBL" id="CDF59084.1"/>
    </source>
</evidence>
<comment type="caution">
    <text evidence="6">The sequence shown here is derived from an EMBL/GenBank/DDBJ whole genome shotgun (WGS) entry which is preliminary data.</text>
</comment>
<dbReference type="InterPro" id="IPR001940">
    <property type="entry name" value="Peptidase_S1C"/>
</dbReference>
<dbReference type="SUPFAM" id="SSF50156">
    <property type="entry name" value="PDZ domain-like"/>
    <property type="match status" value="1"/>
</dbReference>
<dbReference type="Gene3D" id="2.30.42.10">
    <property type="match status" value="1"/>
</dbReference>
<organism evidence="6 7">
    <name type="scientific">Thermobrachium celere DSM 8682</name>
    <dbReference type="NCBI Taxonomy" id="941824"/>
    <lineage>
        <taxon>Bacteria</taxon>
        <taxon>Bacillati</taxon>
        <taxon>Bacillota</taxon>
        <taxon>Clostridia</taxon>
        <taxon>Eubacteriales</taxon>
        <taxon>Clostridiaceae</taxon>
        <taxon>Thermobrachium</taxon>
    </lineage>
</organism>
<dbReference type="eggNOG" id="COG0265">
    <property type="taxonomic scope" value="Bacteria"/>
</dbReference>
<dbReference type="InterPro" id="IPR001478">
    <property type="entry name" value="PDZ"/>
</dbReference>
<dbReference type="AlphaFoldDB" id="R7RST4"/>
<evidence type="ECO:0000256" key="4">
    <source>
        <dbReference type="SAM" id="Phobius"/>
    </source>
</evidence>
<dbReference type="SUPFAM" id="SSF50494">
    <property type="entry name" value="Trypsin-like serine proteases"/>
    <property type="match status" value="1"/>
</dbReference>
<keyword evidence="2 6" id="KW-0645">Protease</keyword>
<dbReference type="SMART" id="SM00228">
    <property type="entry name" value="PDZ"/>
    <property type="match status" value="1"/>
</dbReference>
<protein>
    <submittedName>
        <fullName evidence="6">Serine protease, DegP/HtrA, do-like</fullName>
        <ecNumber evidence="6">3.4.21.-</ecNumber>
    </submittedName>
</protein>
<dbReference type="EC" id="3.4.21.-" evidence="6"/>
<dbReference type="Gene3D" id="2.40.10.120">
    <property type="match status" value="1"/>
</dbReference>
<sequence>MDYNNGSWQSGVKFVEEKRSKKILRILALIFIIFFSAGIGGIIGGYYVKKSYEEVPKLTTPSNLQQQQITSNIPKNSITKVAEVVGPAVVGITNNVTTFTGRTVKQGTGSGIIFDKAGYIVTNQHVIEGATEVYVTLAGGKKLPARIIGADYRTDLAVLKIEAKDLPVAKFGDSSKVRVGDIAIAIGNPLGEEFSGSVTAGVISAVNRKMTVDGRTYKVIQTDASINPGNSGGALCNEAGEVIGINSLKISSAEGMGFAISINEAKPIIESLMKNGYVSRPFIGIYYEFIDEEMAQEFNVPVGANIRGVERGSGAEEAGIRPGDIMVKFDGVDIKNMEDLSDALEKHKPGDVVSARIWREGQYIDVKIKLGEKNR</sequence>
<dbReference type="GO" id="GO:0004252">
    <property type="term" value="F:serine-type endopeptidase activity"/>
    <property type="evidence" value="ECO:0007669"/>
    <property type="project" value="InterPro"/>
</dbReference>
<evidence type="ECO:0000313" key="7">
    <source>
        <dbReference type="Proteomes" id="UP000014923"/>
    </source>
</evidence>
<keyword evidence="7" id="KW-1185">Reference proteome</keyword>
<dbReference type="OrthoDB" id="9758917at2"/>
<dbReference type="PANTHER" id="PTHR22939:SF129">
    <property type="entry name" value="SERINE PROTEASE HTRA2, MITOCHONDRIAL"/>
    <property type="match status" value="1"/>
</dbReference>
<evidence type="ECO:0000256" key="2">
    <source>
        <dbReference type="ARBA" id="ARBA00022670"/>
    </source>
</evidence>
<dbReference type="RefSeq" id="WP_018664335.1">
    <property type="nucleotide sequence ID" value="NZ_HF952022.1"/>
</dbReference>
<dbReference type="GO" id="GO:0006508">
    <property type="term" value="P:proteolysis"/>
    <property type="evidence" value="ECO:0007669"/>
    <property type="project" value="UniProtKB-KW"/>
</dbReference>
<keyword evidence="3 6" id="KW-0378">Hydrolase</keyword>
<dbReference type="EMBL" id="CAVN010000111">
    <property type="protein sequence ID" value="CDF59084.1"/>
    <property type="molecule type" value="Genomic_DNA"/>
</dbReference>
<feature type="domain" description="PDZ" evidence="5">
    <location>
        <begin position="254"/>
        <end position="361"/>
    </location>
</feature>
<keyword evidence="4" id="KW-1133">Transmembrane helix</keyword>
<accession>R7RST4</accession>
<dbReference type="Pfam" id="PF13180">
    <property type="entry name" value="PDZ_2"/>
    <property type="match status" value="1"/>
</dbReference>
<comment type="similarity">
    <text evidence="1">Belongs to the peptidase S1C family.</text>
</comment>